<dbReference type="PANTHER" id="PTHR46024">
    <property type="entry name" value="HISTONE-LYSINE N-METHYLTRANSFERASE EGGLESS"/>
    <property type="match status" value="1"/>
</dbReference>
<evidence type="ECO:0000256" key="1">
    <source>
        <dbReference type="ARBA" id="ARBA00004123"/>
    </source>
</evidence>
<accession>A0A2I4D135</accession>
<sequence length="400" mass="46518">MDDLETRTMELQMSSRRMEMKRKTDPDEERDDDENMSESPSGSVSSSHGTPSKAPKWENGCCLQNIDIITDLNLCKKAVVVLTRLPEYKISALRPPTPPQFYSEDETLSSSDSDMPWESEEDSSDSEFFVLNNKDKYFKSSKIDMTRMSAGPSTSNNNNVFPHCSRETASNRPNLPEEEIRVDMMVIARRRPMRWQRGKIEEIITKDDGRLKYKVRFEDKGTCLVSAHHIAFDSRPKVEQLVIGSRVVVRCQNNKFRFRPGVLSELPSRRNQFRFLVFMDDHTPVYVGLPLFHLVCRPLEDVLDDVPDGPHKCFMRLYLKDDWPYPRLNKYRIGQTFNVELNGVQQMCEVQAVDSSLIQVVFQENHRREWIFRGSMRLEHIAKFWGLKGREESKDDSDSD</sequence>
<keyword evidence="2" id="KW-0539">Nucleus</keyword>
<feature type="compositionally biased region" description="Polar residues" evidence="3">
    <location>
        <begin position="151"/>
        <end position="160"/>
    </location>
</feature>
<organism evidence="6 7">
    <name type="scientific">Austrofundulus limnaeus</name>
    <name type="common">Annual killifish</name>
    <dbReference type="NCBI Taxonomy" id="52670"/>
    <lineage>
        <taxon>Eukaryota</taxon>
        <taxon>Metazoa</taxon>
        <taxon>Chordata</taxon>
        <taxon>Craniata</taxon>
        <taxon>Vertebrata</taxon>
        <taxon>Euteleostomi</taxon>
        <taxon>Actinopterygii</taxon>
        <taxon>Neopterygii</taxon>
        <taxon>Teleostei</taxon>
        <taxon>Neoteleostei</taxon>
        <taxon>Acanthomorphata</taxon>
        <taxon>Ovalentaria</taxon>
        <taxon>Atherinomorphae</taxon>
        <taxon>Cyprinodontiformes</taxon>
        <taxon>Rivulidae</taxon>
        <taxon>Austrofundulus</taxon>
    </lineage>
</organism>
<feature type="domain" description="Histone methyltransferase Tudor" evidence="5">
    <location>
        <begin position="334"/>
        <end position="379"/>
    </location>
</feature>
<feature type="region of interest" description="Disordered" evidence="3">
    <location>
        <begin position="92"/>
        <end position="124"/>
    </location>
</feature>
<dbReference type="InterPro" id="IPR040880">
    <property type="entry name" value="DUF5604"/>
</dbReference>
<gene>
    <name evidence="7" type="primary">LOC106533986</name>
</gene>
<dbReference type="OrthoDB" id="5792673at2759"/>
<dbReference type="Pfam" id="PF18358">
    <property type="entry name" value="Tudor_4"/>
    <property type="match status" value="1"/>
</dbReference>
<dbReference type="GO" id="GO:0046974">
    <property type="term" value="F:histone H3K9 methyltransferase activity"/>
    <property type="evidence" value="ECO:0007669"/>
    <property type="project" value="TreeGrafter"/>
</dbReference>
<dbReference type="STRING" id="52670.A0A2I4D135"/>
<dbReference type="GO" id="GO:0005634">
    <property type="term" value="C:nucleus"/>
    <property type="evidence" value="ECO:0007669"/>
    <property type="project" value="UniProtKB-SubCell"/>
</dbReference>
<proteinExistence type="predicted"/>
<dbReference type="RefSeq" id="XP_013885929.1">
    <property type="nucleotide sequence ID" value="XM_014030475.1"/>
</dbReference>
<dbReference type="InterPro" id="IPR051516">
    <property type="entry name" value="SETDB_methyltransferase"/>
</dbReference>
<evidence type="ECO:0000259" key="5">
    <source>
        <dbReference type="Pfam" id="PF18358"/>
    </source>
</evidence>
<feature type="region of interest" description="Disordered" evidence="3">
    <location>
        <begin position="1"/>
        <end position="56"/>
    </location>
</feature>
<comment type="subcellular location">
    <subcellularLocation>
        <location evidence="1">Nucleus</location>
    </subcellularLocation>
</comment>
<evidence type="ECO:0000256" key="3">
    <source>
        <dbReference type="SAM" id="MobiDB-lite"/>
    </source>
</evidence>
<protein>
    <submittedName>
        <fullName evidence="7">Histone-lysine N-methyltransferase SETDB1-B</fullName>
    </submittedName>
</protein>
<evidence type="ECO:0000259" key="4">
    <source>
        <dbReference type="Pfam" id="PF18300"/>
    </source>
</evidence>
<feature type="compositionally biased region" description="Low complexity" evidence="3">
    <location>
        <begin position="37"/>
        <end position="52"/>
    </location>
</feature>
<dbReference type="GeneID" id="106533986"/>
<dbReference type="PANTHER" id="PTHR46024:SF1">
    <property type="entry name" value="HISTONE-LYSINE N-METHYLTRANSFERASE EGGLESS"/>
    <property type="match status" value="1"/>
</dbReference>
<dbReference type="AlphaFoldDB" id="A0A2I4D135"/>
<evidence type="ECO:0000313" key="6">
    <source>
        <dbReference type="Proteomes" id="UP000192220"/>
    </source>
</evidence>
<dbReference type="InParanoid" id="A0A2I4D135"/>
<reference evidence="7" key="1">
    <citation type="submission" date="2025-08" db="UniProtKB">
        <authorList>
            <consortium name="RefSeq"/>
        </authorList>
    </citation>
    <scope>IDENTIFICATION</scope>
</reference>
<feature type="compositionally biased region" description="Basic and acidic residues" evidence="3">
    <location>
        <begin position="16"/>
        <end position="25"/>
    </location>
</feature>
<feature type="compositionally biased region" description="Acidic residues" evidence="3">
    <location>
        <begin position="115"/>
        <end position="124"/>
    </location>
</feature>
<dbReference type="Pfam" id="PF18300">
    <property type="entry name" value="DUF5604"/>
    <property type="match status" value="1"/>
</dbReference>
<evidence type="ECO:0000256" key="2">
    <source>
        <dbReference type="ARBA" id="ARBA00023242"/>
    </source>
</evidence>
<keyword evidence="6" id="KW-1185">Reference proteome</keyword>
<dbReference type="GO" id="GO:0010629">
    <property type="term" value="P:negative regulation of gene expression"/>
    <property type="evidence" value="ECO:0007669"/>
    <property type="project" value="TreeGrafter"/>
</dbReference>
<dbReference type="KEGG" id="alim:106533986"/>
<feature type="domain" description="DUF5604" evidence="4">
    <location>
        <begin position="181"/>
        <end position="233"/>
    </location>
</feature>
<dbReference type="GO" id="GO:0070828">
    <property type="term" value="P:heterochromatin organization"/>
    <property type="evidence" value="ECO:0007669"/>
    <property type="project" value="TreeGrafter"/>
</dbReference>
<feature type="region of interest" description="Disordered" evidence="3">
    <location>
        <begin position="148"/>
        <end position="171"/>
    </location>
</feature>
<evidence type="ECO:0000313" key="7">
    <source>
        <dbReference type="RefSeq" id="XP_013885929.1"/>
    </source>
</evidence>
<dbReference type="InterPro" id="IPR041292">
    <property type="entry name" value="Tudor_4"/>
</dbReference>
<feature type="compositionally biased region" description="Acidic residues" evidence="3">
    <location>
        <begin position="26"/>
        <end position="36"/>
    </location>
</feature>
<dbReference type="Gene3D" id="2.30.30.140">
    <property type="match status" value="2"/>
</dbReference>
<name>A0A2I4D135_AUSLI</name>
<dbReference type="Proteomes" id="UP000192220">
    <property type="component" value="Unplaced"/>
</dbReference>